<dbReference type="EMBL" id="JASPDQ010000015">
    <property type="protein sequence ID" value="MDK8602189.1"/>
    <property type="molecule type" value="Genomic_DNA"/>
</dbReference>
<accession>A0A0W1KJW0</accession>
<dbReference type="PANTHER" id="PTHR21349">
    <property type="entry name" value="50S RIBOSOMAL PROTEIN L21"/>
    <property type="match status" value="1"/>
</dbReference>
<keyword evidence="4 6" id="KW-0689">Ribosomal protein</keyword>
<keyword evidence="2 6" id="KW-0699">rRNA-binding</keyword>
<evidence type="ECO:0000256" key="2">
    <source>
        <dbReference type="ARBA" id="ARBA00022730"/>
    </source>
</evidence>
<dbReference type="Proteomes" id="UP000054404">
    <property type="component" value="Unassembled WGS sequence"/>
</dbReference>
<dbReference type="PATRIC" id="fig|59561.3.peg.1186"/>
<comment type="subunit">
    <text evidence="6">Part of the 50S ribosomal subunit. Contacts protein L20.</text>
</comment>
<evidence type="ECO:0000313" key="10">
    <source>
        <dbReference type="Proteomes" id="UP000054404"/>
    </source>
</evidence>
<dbReference type="EMBL" id="LNIZ01000005">
    <property type="protein sequence ID" value="KTF03865.1"/>
    <property type="molecule type" value="Genomic_DNA"/>
</dbReference>
<name>A0A0W1KJW0_9ACTO</name>
<evidence type="ECO:0000256" key="1">
    <source>
        <dbReference type="ARBA" id="ARBA00008563"/>
    </source>
</evidence>
<dbReference type="PROSITE" id="PS01169">
    <property type="entry name" value="RIBOSOMAL_L21"/>
    <property type="match status" value="1"/>
</dbReference>
<comment type="similarity">
    <text evidence="1 6 7">Belongs to the bacterial ribosomal protein bL21 family.</text>
</comment>
<dbReference type="InterPro" id="IPR018258">
    <property type="entry name" value="Ribosomal_bL21_CS"/>
</dbReference>
<comment type="caution">
    <text evidence="8">The sequence shown here is derived from an EMBL/GenBank/DDBJ whole genome shotgun (WGS) entry which is preliminary data.</text>
</comment>
<dbReference type="InterPro" id="IPR001787">
    <property type="entry name" value="Ribosomal_bL21"/>
</dbReference>
<dbReference type="GO" id="GO:0005840">
    <property type="term" value="C:ribosome"/>
    <property type="evidence" value="ECO:0007669"/>
    <property type="project" value="UniProtKB-KW"/>
</dbReference>
<reference evidence="8 10" key="1">
    <citation type="submission" date="2015-11" db="EMBL/GenBank/DDBJ databases">
        <title>Draft Genome Sequence of the Type Strain Trueperella bernardiae LCDC 89-0504T, Isolated from Blood Culture.</title>
        <authorList>
            <person name="Bernier A.-M."/>
            <person name="Bernard K."/>
        </authorList>
    </citation>
    <scope>NUCLEOTIDE SEQUENCE [LARGE SCALE GENOMIC DNA]</scope>
    <source>
        <strain evidence="8 10">LCDC 89-0504</strain>
    </source>
</reference>
<dbReference type="HAMAP" id="MF_01363">
    <property type="entry name" value="Ribosomal_bL21"/>
    <property type="match status" value="1"/>
</dbReference>
<dbReference type="SUPFAM" id="SSF141091">
    <property type="entry name" value="L21p-like"/>
    <property type="match status" value="1"/>
</dbReference>
<evidence type="ECO:0000256" key="4">
    <source>
        <dbReference type="ARBA" id="ARBA00022980"/>
    </source>
</evidence>
<proteinExistence type="inferred from homology"/>
<dbReference type="InterPro" id="IPR036164">
    <property type="entry name" value="bL21-like_sf"/>
</dbReference>
<evidence type="ECO:0000256" key="6">
    <source>
        <dbReference type="HAMAP-Rule" id="MF_01363"/>
    </source>
</evidence>
<dbReference type="GO" id="GO:0019843">
    <property type="term" value="F:rRNA binding"/>
    <property type="evidence" value="ECO:0007669"/>
    <property type="project" value="UniProtKB-UniRule"/>
</dbReference>
<evidence type="ECO:0000256" key="3">
    <source>
        <dbReference type="ARBA" id="ARBA00022884"/>
    </source>
</evidence>
<dbReference type="AlphaFoldDB" id="A0A0W1KJW0"/>
<dbReference type="GO" id="GO:0003735">
    <property type="term" value="F:structural constituent of ribosome"/>
    <property type="evidence" value="ECO:0007669"/>
    <property type="project" value="InterPro"/>
</dbReference>
<protein>
    <recommendedName>
        <fullName evidence="6">Large ribosomal subunit protein bL21</fullName>
    </recommendedName>
</protein>
<dbReference type="GO" id="GO:1990904">
    <property type="term" value="C:ribonucleoprotein complex"/>
    <property type="evidence" value="ECO:0007669"/>
    <property type="project" value="UniProtKB-KW"/>
</dbReference>
<dbReference type="STRING" id="59561.AQZ59_01193"/>
<evidence type="ECO:0000313" key="8">
    <source>
        <dbReference type="EMBL" id="KTF03865.1"/>
    </source>
</evidence>
<dbReference type="NCBIfam" id="TIGR00061">
    <property type="entry name" value="L21"/>
    <property type="match status" value="1"/>
</dbReference>
<keyword evidence="3 6" id="KW-0694">RNA-binding</keyword>
<reference evidence="9" key="2">
    <citation type="submission" date="2023-05" db="EMBL/GenBank/DDBJ databases">
        <title>Genomic Catalog of Human Bladder Bacteria.</title>
        <authorList>
            <person name="Du J."/>
        </authorList>
    </citation>
    <scope>NUCLEOTIDE SEQUENCE</scope>
    <source>
        <strain evidence="9">UMB1304A</strain>
    </source>
</reference>
<dbReference type="OrthoDB" id="9813334at2"/>
<evidence type="ECO:0000256" key="5">
    <source>
        <dbReference type="ARBA" id="ARBA00023274"/>
    </source>
</evidence>
<dbReference type="InterPro" id="IPR028909">
    <property type="entry name" value="bL21-like"/>
</dbReference>
<dbReference type="Proteomes" id="UP001225576">
    <property type="component" value="Unassembled WGS sequence"/>
</dbReference>
<dbReference type="GO" id="GO:0006412">
    <property type="term" value="P:translation"/>
    <property type="evidence" value="ECO:0007669"/>
    <property type="project" value="UniProtKB-UniRule"/>
</dbReference>
<dbReference type="RefSeq" id="WP_062613747.1">
    <property type="nucleotide sequence ID" value="NZ_CALTZF010000011.1"/>
</dbReference>
<evidence type="ECO:0000256" key="7">
    <source>
        <dbReference type="RuleBase" id="RU000562"/>
    </source>
</evidence>
<keyword evidence="5 6" id="KW-0687">Ribonucleoprotein</keyword>
<keyword evidence="10" id="KW-1185">Reference proteome</keyword>
<dbReference type="Pfam" id="PF00829">
    <property type="entry name" value="Ribosomal_L21p"/>
    <property type="match status" value="1"/>
</dbReference>
<dbReference type="GO" id="GO:0005737">
    <property type="term" value="C:cytoplasm"/>
    <property type="evidence" value="ECO:0007669"/>
    <property type="project" value="UniProtKB-ARBA"/>
</dbReference>
<sequence length="101" mass="11048">MVYAIVKTGGRQEKVSVGSIVVTNRIDGEAGDKVELEPIMLVDGDKITTAADGISAKVTAEIVRDEKGPKISIVKYKNKTGYRKRQGHRQPLTRLKVLEIA</sequence>
<evidence type="ECO:0000313" key="9">
    <source>
        <dbReference type="EMBL" id="MDK8602189.1"/>
    </source>
</evidence>
<comment type="function">
    <text evidence="6 7">This protein binds to 23S rRNA in the presence of protein L20.</text>
</comment>
<dbReference type="PANTHER" id="PTHR21349:SF0">
    <property type="entry name" value="LARGE RIBOSOMAL SUBUNIT PROTEIN BL21M"/>
    <property type="match status" value="1"/>
</dbReference>
<gene>
    <name evidence="6 8" type="primary">rplU</name>
    <name evidence="8" type="ORF">AQZ59_01193</name>
    <name evidence="9" type="ORF">QP858_06935</name>
</gene>
<organism evidence="8 10">
    <name type="scientific">Trueperella bernardiae</name>
    <dbReference type="NCBI Taxonomy" id="59561"/>
    <lineage>
        <taxon>Bacteria</taxon>
        <taxon>Bacillati</taxon>
        <taxon>Actinomycetota</taxon>
        <taxon>Actinomycetes</taxon>
        <taxon>Actinomycetales</taxon>
        <taxon>Actinomycetaceae</taxon>
        <taxon>Trueperella</taxon>
    </lineage>
</organism>